<keyword evidence="2" id="KW-1185">Reference proteome</keyword>
<comment type="caution">
    <text evidence="1">The sequence shown here is derived from an EMBL/GenBank/DDBJ whole genome shotgun (WGS) entry which is preliminary data.</text>
</comment>
<evidence type="ECO:0000313" key="2">
    <source>
        <dbReference type="Proteomes" id="UP001152622"/>
    </source>
</evidence>
<protein>
    <submittedName>
        <fullName evidence="1">Uncharacterized protein</fullName>
    </submittedName>
</protein>
<proteinExistence type="predicted"/>
<reference evidence="1" key="1">
    <citation type="journal article" date="2023" name="Science">
        <title>Genome structures resolve the early diversification of teleost fishes.</title>
        <authorList>
            <person name="Parey E."/>
            <person name="Louis A."/>
            <person name="Montfort J."/>
            <person name="Bouchez O."/>
            <person name="Roques C."/>
            <person name="Iampietro C."/>
            <person name="Lluch J."/>
            <person name="Castinel A."/>
            <person name="Donnadieu C."/>
            <person name="Desvignes T."/>
            <person name="Floi Bucao C."/>
            <person name="Jouanno E."/>
            <person name="Wen M."/>
            <person name="Mejri S."/>
            <person name="Dirks R."/>
            <person name="Jansen H."/>
            <person name="Henkel C."/>
            <person name="Chen W.J."/>
            <person name="Zahm M."/>
            <person name="Cabau C."/>
            <person name="Klopp C."/>
            <person name="Thompson A.W."/>
            <person name="Robinson-Rechavi M."/>
            <person name="Braasch I."/>
            <person name="Lecointre G."/>
            <person name="Bobe J."/>
            <person name="Postlethwait J.H."/>
            <person name="Berthelot C."/>
            <person name="Roest Crollius H."/>
            <person name="Guiguen Y."/>
        </authorList>
    </citation>
    <scope>NUCLEOTIDE SEQUENCE</scope>
    <source>
        <strain evidence="1">WJC10195</strain>
    </source>
</reference>
<name>A0A9Q1EBX1_SYNKA</name>
<organism evidence="1 2">
    <name type="scientific">Synaphobranchus kaupii</name>
    <name type="common">Kaup's arrowtooth eel</name>
    <dbReference type="NCBI Taxonomy" id="118154"/>
    <lineage>
        <taxon>Eukaryota</taxon>
        <taxon>Metazoa</taxon>
        <taxon>Chordata</taxon>
        <taxon>Craniata</taxon>
        <taxon>Vertebrata</taxon>
        <taxon>Euteleostomi</taxon>
        <taxon>Actinopterygii</taxon>
        <taxon>Neopterygii</taxon>
        <taxon>Teleostei</taxon>
        <taxon>Anguilliformes</taxon>
        <taxon>Synaphobranchidae</taxon>
        <taxon>Synaphobranchus</taxon>
    </lineage>
</organism>
<evidence type="ECO:0000313" key="1">
    <source>
        <dbReference type="EMBL" id="KAJ8335993.1"/>
    </source>
</evidence>
<gene>
    <name evidence="1" type="ORF">SKAU_G00393360</name>
</gene>
<dbReference type="Proteomes" id="UP001152622">
    <property type="component" value="Chromosome 20"/>
</dbReference>
<dbReference type="EMBL" id="JAINUF010000020">
    <property type="protein sequence ID" value="KAJ8335993.1"/>
    <property type="molecule type" value="Genomic_DNA"/>
</dbReference>
<accession>A0A9Q1EBX1</accession>
<dbReference type="AlphaFoldDB" id="A0A9Q1EBX1"/>
<sequence>MPDPFKKSPPVMLCLWRKTARPCAVRHARHVPSPSRPVGQIAVLNGRTSDPSGAYGPLWKAALVRLCL</sequence>